<organism evidence="1 2">
    <name type="scientific">Neurospora intermedia</name>
    <dbReference type="NCBI Taxonomy" id="5142"/>
    <lineage>
        <taxon>Eukaryota</taxon>
        <taxon>Fungi</taxon>
        <taxon>Dikarya</taxon>
        <taxon>Ascomycota</taxon>
        <taxon>Pezizomycotina</taxon>
        <taxon>Sordariomycetes</taxon>
        <taxon>Sordariomycetidae</taxon>
        <taxon>Sordariales</taxon>
        <taxon>Sordariaceae</taxon>
        <taxon>Neurospora</taxon>
    </lineage>
</organism>
<evidence type="ECO:0000313" key="2">
    <source>
        <dbReference type="Proteomes" id="UP001451303"/>
    </source>
</evidence>
<reference evidence="1 2" key="1">
    <citation type="submission" date="2023-09" db="EMBL/GenBank/DDBJ databases">
        <title>Multi-omics analysis of a traditional fermented food reveals byproduct-associated fungal strains for waste-to-food upcycling.</title>
        <authorList>
            <consortium name="Lawrence Berkeley National Laboratory"/>
            <person name="Rekdal V.M."/>
            <person name="Villalobos-Escobedo J.M."/>
            <person name="Rodriguez-Valeron N."/>
            <person name="Garcia M.O."/>
            <person name="Vasquez D.P."/>
            <person name="Damayanti I."/>
            <person name="Sorensen P.M."/>
            <person name="Baidoo E.E."/>
            <person name="De Carvalho A.C."/>
            <person name="Riley R."/>
            <person name="Lipzen A."/>
            <person name="He G."/>
            <person name="Yan M."/>
            <person name="Haridas S."/>
            <person name="Daum C."/>
            <person name="Yoshinaga Y."/>
            <person name="Ng V."/>
            <person name="Grigoriev I.V."/>
            <person name="Munk R."/>
            <person name="Nuraida L."/>
            <person name="Wijaya C.H."/>
            <person name="Morales P.-C."/>
            <person name="Keasling J.D."/>
        </authorList>
    </citation>
    <scope>NUCLEOTIDE SEQUENCE [LARGE SCALE GENOMIC DNA]</scope>
    <source>
        <strain evidence="1 2">FGSC 2613</strain>
    </source>
</reference>
<dbReference type="EMBL" id="JAVLET010000002">
    <property type="protein sequence ID" value="KAL0473572.1"/>
    <property type="molecule type" value="Genomic_DNA"/>
</dbReference>
<proteinExistence type="predicted"/>
<gene>
    <name evidence="1" type="ORF">QR685DRAFT_436464</name>
</gene>
<name>A0ABR3DLM7_NEUIN</name>
<keyword evidence="2" id="KW-1185">Reference proteome</keyword>
<dbReference type="Proteomes" id="UP001451303">
    <property type="component" value="Unassembled WGS sequence"/>
</dbReference>
<sequence>MKEKWSIVLSSTDTATFQELPLCSTTQDKISVEIVPAPRSEISSSMQWAPVWASSPEEVEREYNLRCPLPLELD</sequence>
<accession>A0ABR3DLM7</accession>
<protein>
    <submittedName>
        <fullName evidence="1">Uncharacterized protein</fullName>
    </submittedName>
</protein>
<evidence type="ECO:0000313" key="1">
    <source>
        <dbReference type="EMBL" id="KAL0473572.1"/>
    </source>
</evidence>
<comment type="caution">
    <text evidence="1">The sequence shown here is derived from an EMBL/GenBank/DDBJ whole genome shotgun (WGS) entry which is preliminary data.</text>
</comment>